<sequence>ITIKESVLDYVPDKNGYFKFYVNYYSKEIYVLFFSHDNNLLKTLIGDNAETLSKKVIELRLTTNLQHINYVGRTLAKAELCLNFGKPFIQDD</sequence>
<organism evidence="2">
    <name type="scientific">marine sediment metagenome</name>
    <dbReference type="NCBI Taxonomy" id="412755"/>
    <lineage>
        <taxon>unclassified sequences</taxon>
        <taxon>metagenomes</taxon>
        <taxon>ecological metagenomes</taxon>
    </lineage>
</organism>
<name>X1BMP7_9ZZZZ</name>
<reference evidence="2" key="1">
    <citation type="journal article" date="2014" name="Front. Microbiol.">
        <title>High frequency of phylogenetically diverse reductive dehalogenase-homologous genes in deep subseafloor sedimentary metagenomes.</title>
        <authorList>
            <person name="Kawai M."/>
            <person name="Futagami T."/>
            <person name="Toyoda A."/>
            <person name="Takaki Y."/>
            <person name="Nishi S."/>
            <person name="Hori S."/>
            <person name="Arai W."/>
            <person name="Tsubouchi T."/>
            <person name="Morono Y."/>
            <person name="Uchiyama I."/>
            <person name="Ito T."/>
            <person name="Fujiyama A."/>
            <person name="Inagaki F."/>
            <person name="Takami H."/>
        </authorList>
    </citation>
    <scope>NUCLEOTIDE SEQUENCE</scope>
    <source>
        <strain evidence="2">Expedition CK06-06</strain>
    </source>
</reference>
<proteinExistence type="predicted"/>
<dbReference type="InterPro" id="IPR025595">
    <property type="entry name" value="PterinBD-DUF4346"/>
</dbReference>
<dbReference type="EMBL" id="BART01021187">
    <property type="protein sequence ID" value="GAG97204.1"/>
    <property type="molecule type" value="Genomic_DNA"/>
</dbReference>
<gene>
    <name evidence="2" type="ORF">S01H4_39167</name>
</gene>
<dbReference type="AlphaFoldDB" id="X1BMP7"/>
<accession>X1BMP7</accession>
<evidence type="ECO:0000313" key="2">
    <source>
        <dbReference type="EMBL" id="GAG97204.1"/>
    </source>
</evidence>
<protein>
    <recommendedName>
        <fullName evidence="1">DUF4346 domain-containing protein</fullName>
    </recommendedName>
</protein>
<feature type="non-terminal residue" evidence="2">
    <location>
        <position position="1"/>
    </location>
</feature>
<comment type="caution">
    <text evidence="2">The sequence shown here is derived from an EMBL/GenBank/DDBJ whole genome shotgun (WGS) entry which is preliminary data.</text>
</comment>
<evidence type="ECO:0000259" key="1">
    <source>
        <dbReference type="Pfam" id="PF14251"/>
    </source>
</evidence>
<dbReference type="Pfam" id="PF14251">
    <property type="entry name" value="PterinBD-DUF4346"/>
    <property type="match status" value="1"/>
</dbReference>
<feature type="domain" description="DUF4346" evidence="1">
    <location>
        <begin position="13"/>
        <end position="91"/>
    </location>
</feature>